<dbReference type="InterPro" id="IPR010985">
    <property type="entry name" value="Ribbon_hlx_hlx"/>
</dbReference>
<keyword evidence="2" id="KW-1185">Reference proteome</keyword>
<evidence type="ECO:0000313" key="2">
    <source>
        <dbReference type="Proteomes" id="UP001144313"/>
    </source>
</evidence>
<sequence>MVFIQVRNVEEELREAAKQRAAELGVDLSTYVRNLIRRDVNRPSMASWLAEAQADPIGRPFDAAESIREARAERDEEIRRNLGDAG</sequence>
<dbReference type="RefSeq" id="WP_270115871.1">
    <property type="nucleotide sequence ID" value="NZ_BAAAOL010000007.1"/>
</dbReference>
<dbReference type="AlphaFoldDB" id="A0A9W6GAC2"/>
<name>A0A9W6GAC2_9ACTN</name>
<proteinExistence type="predicted"/>
<evidence type="ECO:0000313" key="1">
    <source>
        <dbReference type="EMBL" id="GLI44285.1"/>
    </source>
</evidence>
<gene>
    <name evidence="1" type="ORF">GALLR39Z86_41350</name>
</gene>
<dbReference type="Proteomes" id="UP001144313">
    <property type="component" value="Unassembled WGS sequence"/>
</dbReference>
<organism evidence="1 2">
    <name type="scientific">Glycomyces algeriensis</name>
    <dbReference type="NCBI Taxonomy" id="256037"/>
    <lineage>
        <taxon>Bacteria</taxon>
        <taxon>Bacillati</taxon>
        <taxon>Actinomycetota</taxon>
        <taxon>Actinomycetes</taxon>
        <taxon>Glycomycetales</taxon>
        <taxon>Glycomycetaceae</taxon>
        <taxon>Glycomyces</taxon>
    </lineage>
</organism>
<protein>
    <submittedName>
        <fullName evidence="1">Uncharacterized protein</fullName>
    </submittedName>
</protein>
<dbReference type="SUPFAM" id="SSF47598">
    <property type="entry name" value="Ribbon-helix-helix"/>
    <property type="match status" value="1"/>
</dbReference>
<accession>A0A9W6GAC2</accession>
<dbReference type="GO" id="GO:0006355">
    <property type="term" value="P:regulation of DNA-templated transcription"/>
    <property type="evidence" value="ECO:0007669"/>
    <property type="project" value="InterPro"/>
</dbReference>
<dbReference type="EMBL" id="BSDT01000001">
    <property type="protein sequence ID" value="GLI44285.1"/>
    <property type="molecule type" value="Genomic_DNA"/>
</dbReference>
<reference evidence="1" key="1">
    <citation type="submission" date="2022-12" db="EMBL/GenBank/DDBJ databases">
        <title>Reference genome sequencing for broad-spectrum identification of bacterial and archaeal isolates by mass spectrometry.</title>
        <authorList>
            <person name="Sekiguchi Y."/>
            <person name="Tourlousse D.M."/>
        </authorList>
    </citation>
    <scope>NUCLEOTIDE SEQUENCE</scope>
    <source>
        <strain evidence="1">LLR39Z86</strain>
    </source>
</reference>
<comment type="caution">
    <text evidence="1">The sequence shown here is derived from an EMBL/GenBank/DDBJ whole genome shotgun (WGS) entry which is preliminary data.</text>
</comment>